<dbReference type="AlphaFoldDB" id="A0A3D9HG53"/>
<comment type="subcellular location">
    <subcellularLocation>
        <location evidence="1">Cell membrane</location>
        <topology evidence="1">Multi-pass membrane protein</topology>
    </subcellularLocation>
</comment>
<evidence type="ECO:0000313" key="10">
    <source>
        <dbReference type="EMBL" id="RED48440.1"/>
    </source>
</evidence>
<keyword evidence="6 7" id="KW-0472">Membrane</keyword>
<keyword evidence="4 7" id="KW-0812">Transmembrane</keyword>
<feature type="transmembrane region" description="Helical" evidence="7">
    <location>
        <begin position="374"/>
        <end position="400"/>
    </location>
</feature>
<evidence type="ECO:0000256" key="3">
    <source>
        <dbReference type="ARBA" id="ARBA00022475"/>
    </source>
</evidence>
<comment type="similarity">
    <text evidence="2">Belongs to the ABC-4 integral membrane protein family. LolC/E subfamily.</text>
</comment>
<name>A0A3D9HG53_9FLAO</name>
<comment type="caution">
    <text evidence="10">The sequence shown here is derived from an EMBL/GenBank/DDBJ whole genome shotgun (WGS) entry which is preliminary data.</text>
</comment>
<feature type="domain" description="MacB-like periplasmic core" evidence="9">
    <location>
        <begin position="30"/>
        <end position="218"/>
    </location>
</feature>
<evidence type="ECO:0000256" key="7">
    <source>
        <dbReference type="SAM" id="Phobius"/>
    </source>
</evidence>
<dbReference type="PANTHER" id="PTHR30489">
    <property type="entry name" value="LIPOPROTEIN-RELEASING SYSTEM TRANSMEMBRANE PROTEIN LOLE"/>
    <property type="match status" value="1"/>
</dbReference>
<feature type="domain" description="ABC3 transporter permease C-terminal" evidence="8">
    <location>
        <begin position="286"/>
        <end position="410"/>
    </location>
</feature>
<evidence type="ECO:0000256" key="6">
    <source>
        <dbReference type="ARBA" id="ARBA00023136"/>
    </source>
</evidence>
<keyword evidence="5 7" id="KW-1133">Transmembrane helix</keyword>
<evidence type="ECO:0000256" key="5">
    <source>
        <dbReference type="ARBA" id="ARBA00022989"/>
    </source>
</evidence>
<keyword evidence="3" id="KW-1003">Cell membrane</keyword>
<dbReference type="RefSeq" id="WP_116524082.1">
    <property type="nucleotide sequence ID" value="NZ_QRDX01000004.1"/>
</dbReference>
<reference evidence="10 11" key="1">
    <citation type="submission" date="2018-07" db="EMBL/GenBank/DDBJ databases">
        <title>Genomic Encyclopedia of Type Strains, Phase III (KMG-III): the genomes of soil and plant-associated and newly described type strains.</title>
        <authorList>
            <person name="Whitman W."/>
        </authorList>
    </citation>
    <scope>NUCLEOTIDE SEQUENCE [LARGE SCALE GENOMIC DNA]</scope>
    <source>
        <strain evidence="10 11">CECT 8487</strain>
    </source>
</reference>
<dbReference type="GO" id="GO:0098797">
    <property type="term" value="C:plasma membrane protein complex"/>
    <property type="evidence" value="ECO:0007669"/>
    <property type="project" value="TreeGrafter"/>
</dbReference>
<dbReference type="Proteomes" id="UP000256629">
    <property type="component" value="Unassembled WGS sequence"/>
</dbReference>
<dbReference type="PANTHER" id="PTHR30489:SF0">
    <property type="entry name" value="LIPOPROTEIN-RELEASING SYSTEM TRANSMEMBRANE PROTEIN LOLE"/>
    <property type="match status" value="1"/>
</dbReference>
<gene>
    <name evidence="10" type="ORF">DFQ02_104286</name>
</gene>
<evidence type="ECO:0000259" key="8">
    <source>
        <dbReference type="Pfam" id="PF02687"/>
    </source>
</evidence>
<protein>
    <submittedName>
        <fullName evidence="10">Lipoprotein-releasing system permease protein</fullName>
    </submittedName>
</protein>
<feature type="transmembrane region" description="Helical" evidence="7">
    <location>
        <begin position="329"/>
        <end position="354"/>
    </location>
</feature>
<dbReference type="Pfam" id="PF12704">
    <property type="entry name" value="MacB_PCD"/>
    <property type="match status" value="1"/>
</dbReference>
<dbReference type="EMBL" id="QRDX01000004">
    <property type="protein sequence ID" value="RED48440.1"/>
    <property type="molecule type" value="Genomic_DNA"/>
</dbReference>
<dbReference type="InterPro" id="IPR025857">
    <property type="entry name" value="MacB_PCD"/>
</dbReference>
<dbReference type="Pfam" id="PF02687">
    <property type="entry name" value="FtsX"/>
    <property type="match status" value="1"/>
</dbReference>
<accession>A0A3D9HG53</accession>
<organism evidence="10 11">
    <name type="scientific">Seonamhaeicola aphaedonensis</name>
    <dbReference type="NCBI Taxonomy" id="1461338"/>
    <lineage>
        <taxon>Bacteria</taxon>
        <taxon>Pseudomonadati</taxon>
        <taxon>Bacteroidota</taxon>
        <taxon>Flavobacteriia</taxon>
        <taxon>Flavobacteriales</taxon>
        <taxon>Flavobacteriaceae</taxon>
    </lineage>
</organism>
<proteinExistence type="inferred from homology"/>
<keyword evidence="11" id="KW-1185">Reference proteome</keyword>
<dbReference type="GO" id="GO:0044874">
    <property type="term" value="P:lipoprotein localization to outer membrane"/>
    <property type="evidence" value="ECO:0007669"/>
    <property type="project" value="TreeGrafter"/>
</dbReference>
<evidence type="ECO:0000259" key="9">
    <source>
        <dbReference type="Pfam" id="PF12704"/>
    </source>
</evidence>
<sequence length="417" mass="47503">MNYEYFIAKRIISSKSYKSSVSAPIIKIGIAAITIGIVVMMIAIATGIGLQQKIRDKVVAFNGHVLITNYDSNNSEESITPISINQEFYPEFKSVEGIEHIQAVASKYGVIRTDKDFEAAYLKGVGADYNWMYFNEFLIEGRLPDYTQKRNEDVLISQYLANRLELKLNETFQMVFPKNDPEKLPNMITYNVVGIYNSGFQDFDANYIIGDIRHIQRINNWKKDEEGNFIEVGNFEVFISDYDELEQKGYEIYDNTPSVLNTQIITDKYSSIFEWIKIFDTNIYGIIGIMILVAGINMITALLVLILERTQMIGILKALGSNNWSIRKVFLYNASYLILLGLFWGNLLGLGLLFAQKYFKIFPLDPSVYYVTEAPVYISAGYIIALNIGTLLLCLLMLLVPSYIITKISPVKAIRFD</sequence>
<evidence type="ECO:0000256" key="1">
    <source>
        <dbReference type="ARBA" id="ARBA00004651"/>
    </source>
</evidence>
<dbReference type="InterPro" id="IPR003838">
    <property type="entry name" value="ABC3_permease_C"/>
</dbReference>
<feature type="transmembrane region" description="Helical" evidence="7">
    <location>
        <begin position="283"/>
        <end position="308"/>
    </location>
</feature>
<evidence type="ECO:0000256" key="4">
    <source>
        <dbReference type="ARBA" id="ARBA00022692"/>
    </source>
</evidence>
<keyword evidence="10" id="KW-0449">Lipoprotein</keyword>
<feature type="transmembrane region" description="Helical" evidence="7">
    <location>
        <begin position="21"/>
        <end position="45"/>
    </location>
</feature>
<dbReference type="InterPro" id="IPR051447">
    <property type="entry name" value="Lipoprotein-release_system"/>
</dbReference>
<evidence type="ECO:0000256" key="2">
    <source>
        <dbReference type="ARBA" id="ARBA00005236"/>
    </source>
</evidence>
<evidence type="ECO:0000313" key="11">
    <source>
        <dbReference type="Proteomes" id="UP000256629"/>
    </source>
</evidence>
<dbReference type="OrthoDB" id="1522670at2"/>